<gene>
    <name evidence="1" type="ORF">dnm_085400</name>
</gene>
<accession>A0A975GSV7</accession>
<evidence type="ECO:0000313" key="2">
    <source>
        <dbReference type="Proteomes" id="UP000663722"/>
    </source>
</evidence>
<name>A0A975GSV7_9BACT</name>
<dbReference type="EMBL" id="CP061800">
    <property type="protein sequence ID" value="QTA92460.1"/>
    <property type="molecule type" value="Genomic_DNA"/>
</dbReference>
<dbReference type="AlphaFoldDB" id="A0A975GSV7"/>
<dbReference type="Proteomes" id="UP000663722">
    <property type="component" value="Chromosome"/>
</dbReference>
<protein>
    <submittedName>
        <fullName evidence="1">Uncharacterized protein</fullName>
    </submittedName>
</protein>
<sequence>MSRSNSLYAIFSVPYGEKPICGEETRLFSPDGALSSAGKAGFLCSSKNFDLLIINYQLSIINCSYNPTPSISEPQ</sequence>
<organism evidence="1 2">
    <name type="scientific">Desulfonema magnum</name>
    <dbReference type="NCBI Taxonomy" id="45655"/>
    <lineage>
        <taxon>Bacteria</taxon>
        <taxon>Pseudomonadati</taxon>
        <taxon>Thermodesulfobacteriota</taxon>
        <taxon>Desulfobacteria</taxon>
        <taxon>Desulfobacterales</taxon>
        <taxon>Desulfococcaceae</taxon>
        <taxon>Desulfonema</taxon>
    </lineage>
</organism>
<proteinExistence type="predicted"/>
<reference evidence="1" key="1">
    <citation type="journal article" date="2021" name="Microb. Physiol.">
        <title>Proteogenomic Insights into the Physiology of Marine, Sulfate-Reducing, Filamentous Desulfonema limicola and Desulfonema magnum.</title>
        <authorList>
            <person name="Schnaars V."/>
            <person name="Wohlbrand L."/>
            <person name="Scheve S."/>
            <person name="Hinrichs C."/>
            <person name="Reinhardt R."/>
            <person name="Rabus R."/>
        </authorList>
    </citation>
    <scope>NUCLEOTIDE SEQUENCE</scope>
    <source>
        <strain evidence="1">4be13</strain>
    </source>
</reference>
<dbReference type="KEGG" id="dmm:dnm_085400"/>
<evidence type="ECO:0000313" key="1">
    <source>
        <dbReference type="EMBL" id="QTA92460.1"/>
    </source>
</evidence>
<keyword evidence="2" id="KW-1185">Reference proteome</keyword>